<name>A0A3P3QRX1_9GAMM</name>
<keyword evidence="8" id="KW-1185">Reference proteome</keyword>
<dbReference type="AlphaFoldDB" id="A0A3P3QRX1"/>
<dbReference type="FunFam" id="3.30.230.10:FF:000001">
    <property type="entry name" value="30S ribosomal protein S9"/>
    <property type="match status" value="1"/>
</dbReference>
<dbReference type="HAMAP" id="MF_00532_B">
    <property type="entry name" value="Ribosomal_uS9_B"/>
    <property type="match status" value="1"/>
</dbReference>
<dbReference type="GO" id="GO:0003723">
    <property type="term" value="F:RNA binding"/>
    <property type="evidence" value="ECO:0007669"/>
    <property type="project" value="TreeGrafter"/>
</dbReference>
<proteinExistence type="inferred from homology"/>
<evidence type="ECO:0000313" key="8">
    <source>
        <dbReference type="Proteomes" id="UP000276260"/>
    </source>
</evidence>
<evidence type="ECO:0000256" key="3">
    <source>
        <dbReference type="ARBA" id="ARBA00023274"/>
    </source>
</evidence>
<keyword evidence="3 5" id="KW-0687">Ribonucleoprotein</keyword>
<organism evidence="7 8">
    <name type="scientific">Rheinheimera mesophila</name>
    <dbReference type="NCBI Taxonomy" id="1547515"/>
    <lineage>
        <taxon>Bacteria</taxon>
        <taxon>Pseudomonadati</taxon>
        <taxon>Pseudomonadota</taxon>
        <taxon>Gammaproteobacteria</taxon>
        <taxon>Chromatiales</taxon>
        <taxon>Chromatiaceae</taxon>
        <taxon>Rheinheimera</taxon>
    </lineage>
</organism>
<dbReference type="GO" id="GO:0022627">
    <property type="term" value="C:cytosolic small ribosomal subunit"/>
    <property type="evidence" value="ECO:0007669"/>
    <property type="project" value="TreeGrafter"/>
</dbReference>
<comment type="similarity">
    <text evidence="1 5 6">Belongs to the universal ribosomal protein uS9 family.</text>
</comment>
<evidence type="ECO:0000256" key="6">
    <source>
        <dbReference type="RuleBase" id="RU003815"/>
    </source>
</evidence>
<reference evidence="7 8" key="1">
    <citation type="submission" date="2018-11" db="EMBL/GenBank/DDBJ databases">
        <title>Draft genome analysis of Rheinheimera mesophila isolated from an industrial waste site.</title>
        <authorList>
            <person name="Yu Q."/>
            <person name="Qi Y."/>
            <person name="Zhang H."/>
            <person name="Lu Y."/>
            <person name="Pu J."/>
        </authorList>
    </citation>
    <scope>NUCLEOTIDE SEQUENCE [LARGE SCALE GENOMIC DNA]</scope>
    <source>
        <strain evidence="7 8">IITR13</strain>
    </source>
</reference>
<dbReference type="Proteomes" id="UP000276260">
    <property type="component" value="Unassembled WGS sequence"/>
</dbReference>
<dbReference type="GO" id="GO:0003735">
    <property type="term" value="F:structural constituent of ribosome"/>
    <property type="evidence" value="ECO:0007669"/>
    <property type="project" value="InterPro"/>
</dbReference>
<sequence length="130" mass="14620">MATNQYYGTGRRKTSTARVFIKAGSGNIVINQRSITEYFGRETARMVVMQPLELVEMVGKFDLYVTVKGGGISGQAGAIRHGITRALMEFDESLRPALRKAGFVTRDARKVERKKVGLHKARKRPQYSKR</sequence>
<dbReference type="RefSeq" id="WP_008899943.1">
    <property type="nucleotide sequence ID" value="NZ_LAVS01000015.1"/>
</dbReference>
<protein>
    <recommendedName>
        <fullName evidence="4 5">Small ribosomal subunit protein uS9</fullName>
    </recommendedName>
</protein>
<evidence type="ECO:0000256" key="2">
    <source>
        <dbReference type="ARBA" id="ARBA00022980"/>
    </source>
</evidence>
<dbReference type="InterPro" id="IPR020568">
    <property type="entry name" value="Ribosomal_Su5_D2-typ_SF"/>
</dbReference>
<dbReference type="Gene3D" id="3.30.230.10">
    <property type="match status" value="1"/>
</dbReference>
<accession>A0A3P3QRX1</accession>
<dbReference type="EMBL" id="RRCF01000001">
    <property type="protein sequence ID" value="RRJ23934.1"/>
    <property type="molecule type" value="Genomic_DNA"/>
</dbReference>
<evidence type="ECO:0000313" key="7">
    <source>
        <dbReference type="EMBL" id="RRJ23934.1"/>
    </source>
</evidence>
<dbReference type="PROSITE" id="PS00360">
    <property type="entry name" value="RIBOSOMAL_S9"/>
    <property type="match status" value="1"/>
</dbReference>
<dbReference type="InterPro" id="IPR000754">
    <property type="entry name" value="Ribosomal_uS9"/>
</dbReference>
<dbReference type="OrthoDB" id="9803965at2"/>
<dbReference type="PANTHER" id="PTHR21569">
    <property type="entry name" value="RIBOSOMAL PROTEIN S9"/>
    <property type="match status" value="1"/>
</dbReference>
<gene>
    <name evidence="5" type="primary">rpsI</name>
    <name evidence="7" type="ORF">EIK76_07775</name>
</gene>
<dbReference type="InterPro" id="IPR023035">
    <property type="entry name" value="Ribosomal_uS9_bac/plastid"/>
</dbReference>
<evidence type="ECO:0000256" key="4">
    <source>
        <dbReference type="ARBA" id="ARBA00035259"/>
    </source>
</evidence>
<dbReference type="Pfam" id="PF00380">
    <property type="entry name" value="Ribosomal_S9"/>
    <property type="match status" value="1"/>
</dbReference>
<comment type="caution">
    <text evidence="7">The sequence shown here is derived from an EMBL/GenBank/DDBJ whole genome shotgun (WGS) entry which is preliminary data.</text>
</comment>
<dbReference type="SUPFAM" id="SSF54211">
    <property type="entry name" value="Ribosomal protein S5 domain 2-like"/>
    <property type="match status" value="1"/>
</dbReference>
<dbReference type="InterPro" id="IPR014721">
    <property type="entry name" value="Ribsml_uS5_D2-typ_fold_subgr"/>
</dbReference>
<keyword evidence="2 5" id="KW-0689">Ribosomal protein</keyword>
<dbReference type="InterPro" id="IPR020574">
    <property type="entry name" value="Ribosomal_uS9_CS"/>
</dbReference>
<dbReference type="PANTHER" id="PTHR21569:SF1">
    <property type="entry name" value="SMALL RIBOSOMAL SUBUNIT PROTEIN US9M"/>
    <property type="match status" value="1"/>
</dbReference>
<dbReference type="GO" id="GO:0006412">
    <property type="term" value="P:translation"/>
    <property type="evidence" value="ECO:0007669"/>
    <property type="project" value="UniProtKB-UniRule"/>
</dbReference>
<evidence type="ECO:0000256" key="1">
    <source>
        <dbReference type="ARBA" id="ARBA00005251"/>
    </source>
</evidence>
<dbReference type="NCBIfam" id="NF001099">
    <property type="entry name" value="PRK00132.1"/>
    <property type="match status" value="1"/>
</dbReference>
<evidence type="ECO:0000256" key="5">
    <source>
        <dbReference type="HAMAP-Rule" id="MF_00532"/>
    </source>
</evidence>